<keyword evidence="3 6" id="KW-0479">Metal-binding</keyword>
<dbReference type="InterPro" id="IPR044084">
    <property type="entry name" value="AvModA-like_subst-bd"/>
</dbReference>
<dbReference type="GO" id="GO:0046872">
    <property type="term" value="F:metal ion binding"/>
    <property type="evidence" value="ECO:0007669"/>
    <property type="project" value="UniProtKB-KW"/>
</dbReference>
<dbReference type="CDD" id="cd13539">
    <property type="entry name" value="PBP2_AvModA"/>
    <property type="match status" value="1"/>
</dbReference>
<feature type="chain" id="PRO_5016967856" evidence="7">
    <location>
        <begin position="25"/>
        <end position="257"/>
    </location>
</feature>
<dbReference type="Proteomes" id="UP000254711">
    <property type="component" value="Unassembled WGS sequence"/>
</dbReference>
<evidence type="ECO:0000256" key="3">
    <source>
        <dbReference type="ARBA" id="ARBA00022723"/>
    </source>
</evidence>
<evidence type="ECO:0000256" key="4">
    <source>
        <dbReference type="ARBA" id="ARBA00022729"/>
    </source>
</evidence>
<dbReference type="RefSeq" id="WP_114825646.1">
    <property type="nucleotide sequence ID" value="NZ_QQSY01000003.1"/>
</dbReference>
<dbReference type="EMBL" id="QQSY01000003">
    <property type="protein sequence ID" value="RDI98128.1"/>
    <property type="molecule type" value="Genomic_DNA"/>
</dbReference>
<dbReference type="PANTHER" id="PTHR30632:SF14">
    <property type="entry name" value="TUNGSTATE_MOLYBDATE_CHROMATE-BINDING PROTEIN MODA"/>
    <property type="match status" value="1"/>
</dbReference>
<dbReference type="GO" id="GO:0030973">
    <property type="term" value="F:molybdate ion binding"/>
    <property type="evidence" value="ECO:0007669"/>
    <property type="project" value="InterPro"/>
</dbReference>
<dbReference type="OrthoDB" id="9785015at2"/>
<dbReference type="FunFam" id="3.40.190.10:FF:000035">
    <property type="entry name" value="Molybdate ABC transporter substrate-binding protein"/>
    <property type="match status" value="1"/>
</dbReference>
<evidence type="ECO:0000313" key="8">
    <source>
        <dbReference type="EMBL" id="RDI98128.1"/>
    </source>
</evidence>
<comment type="subunit">
    <text evidence="5">The complex is composed of two ATP-binding proteins (ModC), two transmembrane proteins (ModB) and a solute-binding protein (ModA).</text>
</comment>
<feature type="signal peptide" evidence="7">
    <location>
        <begin position="1"/>
        <end position="24"/>
    </location>
</feature>
<evidence type="ECO:0000256" key="7">
    <source>
        <dbReference type="SAM" id="SignalP"/>
    </source>
</evidence>
<proteinExistence type="inferred from homology"/>
<dbReference type="PIRSF" id="PIRSF004846">
    <property type="entry name" value="ModA"/>
    <property type="match status" value="1"/>
</dbReference>
<evidence type="ECO:0000256" key="5">
    <source>
        <dbReference type="ARBA" id="ARBA00062515"/>
    </source>
</evidence>
<keyword evidence="9" id="KW-1185">Reference proteome</keyword>
<evidence type="ECO:0000256" key="1">
    <source>
        <dbReference type="ARBA" id="ARBA00009175"/>
    </source>
</evidence>
<organism evidence="8 9">
    <name type="scientific">Dyella solisilvae</name>
    <dbReference type="NCBI Taxonomy" id="1920168"/>
    <lineage>
        <taxon>Bacteria</taxon>
        <taxon>Pseudomonadati</taxon>
        <taxon>Pseudomonadota</taxon>
        <taxon>Gammaproteobacteria</taxon>
        <taxon>Lysobacterales</taxon>
        <taxon>Rhodanobacteraceae</taxon>
        <taxon>Dyella</taxon>
    </lineage>
</organism>
<dbReference type="InterPro" id="IPR050682">
    <property type="entry name" value="ModA/WtpA"/>
</dbReference>
<feature type="binding site" evidence="6">
    <location>
        <position position="171"/>
    </location>
    <ligand>
        <name>molybdate</name>
        <dbReference type="ChEBI" id="CHEBI:36264"/>
    </ligand>
</feature>
<dbReference type="SUPFAM" id="SSF53850">
    <property type="entry name" value="Periplasmic binding protein-like II"/>
    <property type="match status" value="1"/>
</dbReference>
<dbReference type="GO" id="GO:1901359">
    <property type="term" value="F:tungstate binding"/>
    <property type="evidence" value="ECO:0007669"/>
    <property type="project" value="UniProtKB-ARBA"/>
</dbReference>
<dbReference type="Gene3D" id="3.40.190.10">
    <property type="entry name" value="Periplasmic binding protein-like II"/>
    <property type="match status" value="2"/>
</dbReference>
<name>A0A370K671_9GAMM</name>
<comment type="caution">
    <text evidence="8">The sequence shown here is derived from an EMBL/GenBank/DDBJ whole genome shotgun (WGS) entry which is preliminary data.</text>
</comment>
<evidence type="ECO:0000256" key="2">
    <source>
        <dbReference type="ARBA" id="ARBA00022505"/>
    </source>
</evidence>
<sequence length="257" mass="27372">MKRFLISCLWIGLALLHPWSNASAEEQHITVAAAADLHNAMDKLVASYRESHPGSTVEVVYGASGMLLNQIEQGAPFELFFSADSSYPQQLVAHGKAGGAPVPYAMGHLVMWSASIDMSQVKVADLSQPRFGRIAIANPQHAPYGKRAEQALRAAGVWDAVQSRLVYGENIAQTAQFAQSGNATVGLIAESLAKASPVKGSYVLVPSSMHEPLQQSFVLTQRGAGNALAKDFAQYVQSPPARAILAGYGFSLPDTGH</sequence>
<reference evidence="8 9" key="1">
    <citation type="submission" date="2018-07" db="EMBL/GenBank/DDBJ databases">
        <title>Dyella solisilvae sp. nov., isolated from the pine and broad-leaved mixed forest soil.</title>
        <authorList>
            <person name="Gao Z."/>
            <person name="Qiu L."/>
        </authorList>
    </citation>
    <scope>NUCLEOTIDE SEQUENCE [LARGE SCALE GENOMIC DNA]</scope>
    <source>
        <strain evidence="8 9">DHG54</strain>
    </source>
</reference>
<accession>A0A370K671</accession>
<dbReference type="Pfam" id="PF13531">
    <property type="entry name" value="SBP_bac_11"/>
    <property type="match status" value="1"/>
</dbReference>
<feature type="binding site" evidence="6">
    <location>
        <position position="64"/>
    </location>
    <ligand>
        <name>molybdate</name>
        <dbReference type="ChEBI" id="CHEBI:36264"/>
    </ligand>
</feature>
<dbReference type="NCBIfam" id="TIGR01256">
    <property type="entry name" value="modA"/>
    <property type="match status" value="1"/>
</dbReference>
<keyword evidence="2 6" id="KW-0500">Molybdenum</keyword>
<dbReference type="GO" id="GO:0015689">
    <property type="term" value="P:molybdate ion transport"/>
    <property type="evidence" value="ECO:0007669"/>
    <property type="project" value="InterPro"/>
</dbReference>
<keyword evidence="4 7" id="KW-0732">Signal</keyword>
<comment type="similarity">
    <text evidence="1">Belongs to the bacterial solute-binding protein ModA family.</text>
</comment>
<dbReference type="PANTHER" id="PTHR30632">
    <property type="entry name" value="MOLYBDATE-BINDING PERIPLASMIC PROTEIN"/>
    <property type="match status" value="1"/>
</dbReference>
<evidence type="ECO:0000256" key="6">
    <source>
        <dbReference type="PIRSR" id="PIRSR004846-1"/>
    </source>
</evidence>
<protein>
    <submittedName>
        <fullName evidence="8">Molybdate ABC transporter substrate-binding protein</fullName>
    </submittedName>
</protein>
<dbReference type="InterPro" id="IPR005950">
    <property type="entry name" value="ModA"/>
</dbReference>
<gene>
    <name evidence="8" type="primary">modA</name>
    <name evidence="8" type="ORF">DVT68_13680</name>
</gene>
<evidence type="ECO:0000313" key="9">
    <source>
        <dbReference type="Proteomes" id="UP000254711"/>
    </source>
</evidence>
<dbReference type="AlphaFoldDB" id="A0A370K671"/>